<dbReference type="PANTHER" id="PTHR46424:SF1">
    <property type="entry name" value="UBX DOMAIN-CONTAINING PROTEIN 4"/>
    <property type="match status" value="1"/>
</dbReference>
<dbReference type="SUPFAM" id="SSF54236">
    <property type="entry name" value="Ubiquitin-like"/>
    <property type="match status" value="1"/>
</dbReference>
<feature type="compositionally biased region" description="Low complexity" evidence="2">
    <location>
        <begin position="480"/>
        <end position="491"/>
    </location>
</feature>
<keyword evidence="5" id="KW-1185">Reference proteome</keyword>
<evidence type="ECO:0000256" key="2">
    <source>
        <dbReference type="SAM" id="MobiDB-lite"/>
    </source>
</evidence>
<evidence type="ECO:0000313" key="4">
    <source>
        <dbReference type="EMBL" id="ACO61695.1"/>
    </source>
</evidence>
<name>C1E187_MICCC</name>
<dbReference type="KEGG" id="mis:MICPUN_99363"/>
<dbReference type="Proteomes" id="UP000002009">
    <property type="component" value="Chromosome 3"/>
</dbReference>
<keyword evidence="1" id="KW-0175">Coiled coil</keyword>
<protein>
    <recommendedName>
        <fullName evidence="3">UBX domain-containing protein</fullName>
    </recommendedName>
</protein>
<evidence type="ECO:0000313" key="5">
    <source>
        <dbReference type="Proteomes" id="UP000002009"/>
    </source>
</evidence>
<sequence length="498" mass="50684">MGLFHEGDVVSAIAAAKAKGAPLLVFILGDDPSSAEMVRALEDSNDGGGATLRSEAGDEGWVALRLAEGGTDAANFRALCPAGNAPVAVAVDARTGAKIGEASGADGADVLASKLKDLREAHESDLRLQTMAALARLAGAQTPANPAPATQPPPANPAPATHEPPAQPAPAPRADDPSRDETSRGDASFAAADADAIFAKAKAEAELNAARAEMAARIKADAALKRAAAIEERARMAAEAEKRREDEAKRAAEEKERKAVEARERLGVAARIQLPDGTSVTARLPAGATIGDVRDFLVADAPEVDWKNLEIWNAWPRRVVDESDPTATVAEDLGLGARPSLLAIYRVGGGNGGGSVTHRAGPGGVTAGGGGTAGGGALDALLGILRKIWALVCSFLGMDLFAARGGGAAPRGDPVSHRPTAVPRGDGADGSNPVRRSGAGGGGNGNVHTLGGLRDDDDEGDDGRNRFWNGNSTQFGGGPADADAGDAPMDGFYTSRNE</sequence>
<dbReference type="CDD" id="cd01767">
    <property type="entry name" value="UBX"/>
    <property type="match status" value="1"/>
</dbReference>
<dbReference type="Gene3D" id="3.10.20.90">
    <property type="entry name" value="Phosphatidylinositol 3-kinase Catalytic Subunit, Chain A, domain 1"/>
    <property type="match status" value="1"/>
</dbReference>
<accession>C1E187</accession>
<organism evidence="4 5">
    <name type="scientific">Micromonas commoda (strain RCC299 / NOUM17 / CCMP2709)</name>
    <name type="common">Picoplanktonic green alga</name>
    <dbReference type="NCBI Taxonomy" id="296587"/>
    <lineage>
        <taxon>Eukaryota</taxon>
        <taxon>Viridiplantae</taxon>
        <taxon>Chlorophyta</taxon>
        <taxon>Mamiellophyceae</taxon>
        <taxon>Mamiellales</taxon>
        <taxon>Mamiellaceae</taxon>
        <taxon>Micromonas</taxon>
    </lineage>
</organism>
<gene>
    <name evidence="4" type="ORF">MICPUN_99363</name>
</gene>
<feature type="region of interest" description="Disordered" evidence="2">
    <location>
        <begin position="141"/>
        <end position="186"/>
    </location>
</feature>
<proteinExistence type="predicted"/>
<dbReference type="OMA" id="WSPPGME"/>
<dbReference type="eggNOG" id="KOG2507">
    <property type="taxonomic scope" value="Eukaryota"/>
</dbReference>
<dbReference type="STRING" id="296587.C1E187"/>
<dbReference type="InterPro" id="IPR001012">
    <property type="entry name" value="UBX_dom"/>
</dbReference>
<dbReference type="RefSeq" id="XP_002500437.1">
    <property type="nucleotide sequence ID" value="XM_002500391.1"/>
</dbReference>
<evidence type="ECO:0000259" key="3">
    <source>
        <dbReference type="PROSITE" id="PS50033"/>
    </source>
</evidence>
<dbReference type="PROSITE" id="PS50033">
    <property type="entry name" value="UBX"/>
    <property type="match status" value="1"/>
</dbReference>
<dbReference type="GeneID" id="8242059"/>
<dbReference type="PANTHER" id="PTHR46424">
    <property type="entry name" value="UBX DOMAIN-CONTAINING PROTEIN 4"/>
    <property type="match status" value="1"/>
</dbReference>
<dbReference type="GO" id="GO:0036503">
    <property type="term" value="P:ERAD pathway"/>
    <property type="evidence" value="ECO:0007669"/>
    <property type="project" value="TreeGrafter"/>
</dbReference>
<feature type="compositionally biased region" description="Basic and acidic residues" evidence="2">
    <location>
        <begin position="173"/>
        <end position="184"/>
    </location>
</feature>
<evidence type="ECO:0000256" key="1">
    <source>
        <dbReference type="SAM" id="Coils"/>
    </source>
</evidence>
<dbReference type="EMBL" id="CP001324">
    <property type="protein sequence ID" value="ACO61695.1"/>
    <property type="molecule type" value="Genomic_DNA"/>
</dbReference>
<dbReference type="AlphaFoldDB" id="C1E187"/>
<reference evidence="4 5" key="1">
    <citation type="journal article" date="2009" name="Science">
        <title>Green evolution and dynamic adaptations revealed by genomes of the marine picoeukaryotes Micromonas.</title>
        <authorList>
            <person name="Worden A.Z."/>
            <person name="Lee J.H."/>
            <person name="Mock T."/>
            <person name="Rouze P."/>
            <person name="Simmons M.P."/>
            <person name="Aerts A.L."/>
            <person name="Allen A.E."/>
            <person name="Cuvelier M.L."/>
            <person name="Derelle E."/>
            <person name="Everett M.V."/>
            <person name="Foulon E."/>
            <person name="Grimwood J."/>
            <person name="Gundlach H."/>
            <person name="Henrissat B."/>
            <person name="Napoli C."/>
            <person name="McDonald S.M."/>
            <person name="Parker M.S."/>
            <person name="Rombauts S."/>
            <person name="Salamov A."/>
            <person name="Von Dassow P."/>
            <person name="Badger J.H."/>
            <person name="Coutinho P.M."/>
            <person name="Demir E."/>
            <person name="Dubchak I."/>
            <person name="Gentemann C."/>
            <person name="Eikrem W."/>
            <person name="Gready J.E."/>
            <person name="John U."/>
            <person name="Lanier W."/>
            <person name="Lindquist E.A."/>
            <person name="Lucas S."/>
            <person name="Mayer K.F."/>
            <person name="Moreau H."/>
            <person name="Not F."/>
            <person name="Otillar R."/>
            <person name="Panaud O."/>
            <person name="Pangilinan J."/>
            <person name="Paulsen I."/>
            <person name="Piegu B."/>
            <person name="Poliakov A."/>
            <person name="Robbens S."/>
            <person name="Schmutz J."/>
            <person name="Toulza E."/>
            <person name="Wyss T."/>
            <person name="Zelensky A."/>
            <person name="Zhou K."/>
            <person name="Armbrust E.V."/>
            <person name="Bhattacharya D."/>
            <person name="Goodenough U.W."/>
            <person name="Van de Peer Y."/>
            <person name="Grigoriev I.V."/>
        </authorList>
    </citation>
    <scope>NUCLEOTIDE SEQUENCE [LARGE SCALE GENOMIC DNA]</scope>
    <source>
        <strain evidence="5">RCC299 / NOUM17</strain>
    </source>
</reference>
<feature type="domain" description="UBX" evidence="3">
    <location>
        <begin position="271"/>
        <end position="331"/>
    </location>
</feature>
<dbReference type="InterPro" id="IPR029071">
    <property type="entry name" value="Ubiquitin-like_domsf"/>
</dbReference>
<dbReference type="GO" id="GO:0005783">
    <property type="term" value="C:endoplasmic reticulum"/>
    <property type="evidence" value="ECO:0007669"/>
    <property type="project" value="TreeGrafter"/>
</dbReference>
<dbReference type="InParanoid" id="C1E187"/>
<feature type="region of interest" description="Disordered" evidence="2">
    <location>
        <begin position="406"/>
        <end position="498"/>
    </location>
</feature>
<feature type="coiled-coil region" evidence="1">
    <location>
        <begin position="200"/>
        <end position="265"/>
    </location>
</feature>
<feature type="compositionally biased region" description="Pro residues" evidence="2">
    <location>
        <begin position="145"/>
        <end position="157"/>
    </location>
</feature>